<dbReference type="Proteomes" id="UP000561045">
    <property type="component" value="Unassembled WGS sequence"/>
</dbReference>
<feature type="transmembrane region" description="Helical" evidence="1">
    <location>
        <begin position="267"/>
        <end position="286"/>
    </location>
</feature>
<feature type="transmembrane region" description="Helical" evidence="1">
    <location>
        <begin position="202"/>
        <end position="224"/>
    </location>
</feature>
<feature type="transmembrane region" description="Helical" evidence="1">
    <location>
        <begin position="334"/>
        <end position="357"/>
    </location>
</feature>
<dbReference type="InterPro" id="IPR025105">
    <property type="entry name" value="DUF4010"/>
</dbReference>
<keyword evidence="1" id="KW-1133">Transmembrane helix</keyword>
<evidence type="ECO:0000313" key="4">
    <source>
        <dbReference type="EMBL" id="MBB4011461.1"/>
    </source>
</evidence>
<organism evidence="4 5">
    <name type="scientific">Niveibacterium umoris</name>
    <dbReference type="NCBI Taxonomy" id="1193620"/>
    <lineage>
        <taxon>Bacteria</taxon>
        <taxon>Pseudomonadati</taxon>
        <taxon>Pseudomonadota</taxon>
        <taxon>Betaproteobacteria</taxon>
        <taxon>Rhodocyclales</taxon>
        <taxon>Rhodocyclaceae</taxon>
        <taxon>Niveibacterium</taxon>
    </lineage>
</organism>
<gene>
    <name evidence="4" type="ORF">GGR36_000769</name>
</gene>
<feature type="domain" description="DUF4010" evidence="3">
    <location>
        <begin position="182"/>
        <end position="391"/>
    </location>
</feature>
<dbReference type="Pfam" id="PF02308">
    <property type="entry name" value="MgtC"/>
    <property type="match status" value="1"/>
</dbReference>
<dbReference type="PANTHER" id="PTHR39084:SF1">
    <property type="entry name" value="DUF4010 DOMAIN-CONTAINING PROTEIN"/>
    <property type="match status" value="1"/>
</dbReference>
<feature type="transmembrane region" description="Helical" evidence="1">
    <location>
        <begin position="177"/>
        <end position="195"/>
    </location>
</feature>
<evidence type="ECO:0000313" key="5">
    <source>
        <dbReference type="Proteomes" id="UP000561045"/>
    </source>
</evidence>
<evidence type="ECO:0000256" key="1">
    <source>
        <dbReference type="SAM" id="Phobius"/>
    </source>
</evidence>
<protein>
    <submittedName>
        <fullName evidence="4">Uncharacterized membrane protein (DUF4010 family)</fullName>
    </submittedName>
</protein>
<feature type="transmembrane region" description="Helical" evidence="1">
    <location>
        <begin position="363"/>
        <end position="382"/>
    </location>
</feature>
<feature type="transmembrane region" description="Helical" evidence="1">
    <location>
        <begin position="306"/>
        <end position="327"/>
    </location>
</feature>
<feature type="transmembrane region" description="Helical" evidence="1">
    <location>
        <begin position="394"/>
        <end position="417"/>
    </location>
</feature>
<sequence length="421" mass="43416">MNIAHAQVLSSFQLLIVSAGIGFLIGLERERKASAQAGVRTFTLVAICGALAAFISQLLNSPWIVGTGLFATAVMIIAAHLRNPDQSDPGTTSVAALLACYLLGALVWLGQTPFAVGVAVLVTALLYFKAELSGIASRLTHSEWISMLQFAALSLVVLPILPDKGFGPYDALNPHQIWLMVVLISGVSLVGYASLRLFGDRYGTLLVGFAGGLVSSTATTLVFSRHARSNAMFAPAAGRVILLANLVMLVRLSLFAIVVAPASFVPIASVMLAGLLPGLIWIVFAWPSGADPASLPLPQTRNPTEVRVAFGFAALYGVVVVASTWLMETVGAGGLYLVALVSGATDVDAISLSSLQLQSAGRLLPTAAATAITIAALSNLAFKTGVAMIVGGSAIRRPIAIGMGAVASGIAAGLFVLHASS</sequence>
<reference evidence="4 5" key="1">
    <citation type="submission" date="2020-08" db="EMBL/GenBank/DDBJ databases">
        <title>Genomic Encyclopedia of Type Strains, Phase IV (KMG-IV): sequencing the most valuable type-strain genomes for metagenomic binning, comparative biology and taxonomic classification.</title>
        <authorList>
            <person name="Goeker M."/>
        </authorList>
    </citation>
    <scope>NUCLEOTIDE SEQUENCE [LARGE SCALE GENOMIC DNA]</scope>
    <source>
        <strain evidence="4 5">DSM 106739</strain>
    </source>
</reference>
<dbReference type="RefSeq" id="WP_183632036.1">
    <property type="nucleotide sequence ID" value="NZ_BAABLE010000011.1"/>
</dbReference>
<comment type="caution">
    <text evidence="4">The sequence shown here is derived from an EMBL/GenBank/DDBJ whole genome shotgun (WGS) entry which is preliminary data.</text>
</comment>
<accession>A0A840BD64</accession>
<keyword evidence="5" id="KW-1185">Reference proteome</keyword>
<evidence type="ECO:0000259" key="2">
    <source>
        <dbReference type="Pfam" id="PF02308"/>
    </source>
</evidence>
<feature type="domain" description="MgtC/SapB/SrpB/YhiD N-terminal" evidence="2">
    <location>
        <begin position="15"/>
        <end position="133"/>
    </location>
</feature>
<feature type="transmembrane region" description="Helical" evidence="1">
    <location>
        <begin position="61"/>
        <end position="79"/>
    </location>
</feature>
<feature type="transmembrane region" description="Helical" evidence="1">
    <location>
        <begin position="6"/>
        <end position="25"/>
    </location>
</feature>
<dbReference type="AlphaFoldDB" id="A0A840BD64"/>
<feature type="transmembrane region" description="Helical" evidence="1">
    <location>
        <begin position="91"/>
        <end position="108"/>
    </location>
</feature>
<feature type="transmembrane region" description="Helical" evidence="1">
    <location>
        <begin position="144"/>
        <end position="162"/>
    </location>
</feature>
<keyword evidence="1" id="KW-0472">Membrane</keyword>
<feature type="transmembrane region" description="Helical" evidence="1">
    <location>
        <begin position="37"/>
        <end position="55"/>
    </location>
</feature>
<evidence type="ECO:0000259" key="3">
    <source>
        <dbReference type="Pfam" id="PF13194"/>
    </source>
</evidence>
<proteinExistence type="predicted"/>
<dbReference type="PANTHER" id="PTHR39084">
    <property type="entry name" value="MEMBRANE PROTEIN-RELATED"/>
    <property type="match status" value="1"/>
</dbReference>
<dbReference type="EMBL" id="JACIET010000001">
    <property type="protein sequence ID" value="MBB4011461.1"/>
    <property type="molecule type" value="Genomic_DNA"/>
</dbReference>
<feature type="transmembrane region" description="Helical" evidence="1">
    <location>
        <begin position="236"/>
        <end position="260"/>
    </location>
</feature>
<name>A0A840BD64_9RHOO</name>
<dbReference type="InterPro" id="IPR049177">
    <property type="entry name" value="MgtC_SapB_SrpB_YhiD_N"/>
</dbReference>
<dbReference type="Pfam" id="PF13194">
    <property type="entry name" value="DUF4010"/>
    <property type="match status" value="1"/>
</dbReference>
<feature type="transmembrane region" description="Helical" evidence="1">
    <location>
        <begin position="114"/>
        <end position="132"/>
    </location>
</feature>
<keyword evidence="1" id="KW-0812">Transmembrane</keyword>